<dbReference type="EMBL" id="FOEG01000011">
    <property type="protein sequence ID" value="SEP13306.1"/>
    <property type="molecule type" value="Genomic_DNA"/>
</dbReference>
<dbReference type="UniPathway" id="UPA00115">
    <property type="reaction ID" value="UER00414"/>
</dbReference>
<dbReference type="EC" id="2.2.1.2" evidence="5 11"/>
<dbReference type="NCBIfam" id="TIGR00876">
    <property type="entry name" value="tal_mycobact"/>
    <property type="match status" value="1"/>
</dbReference>
<evidence type="ECO:0000256" key="5">
    <source>
        <dbReference type="ARBA" id="ARBA00013151"/>
    </source>
</evidence>
<evidence type="ECO:0000256" key="10">
    <source>
        <dbReference type="ARBA" id="ARBA00048810"/>
    </source>
</evidence>
<comment type="similarity">
    <text evidence="4 11">Belongs to the transaldolase family. Type 2 subfamily.</text>
</comment>
<dbReference type="PROSITE" id="PS01054">
    <property type="entry name" value="TRANSALDOLASE_1"/>
    <property type="match status" value="1"/>
</dbReference>
<comment type="pathway">
    <text evidence="3 11">Carbohydrate degradation; pentose phosphate pathway; D-glyceraldehyde 3-phosphate and beta-D-fructose 6-phosphate from D-ribose 5-phosphate and D-xylulose 5-phosphate (non-oxidative stage): step 2/3.</text>
</comment>
<evidence type="ECO:0000313" key="12">
    <source>
        <dbReference type="EMBL" id="SEP13306.1"/>
    </source>
</evidence>
<dbReference type="GO" id="GO:0005975">
    <property type="term" value="P:carbohydrate metabolic process"/>
    <property type="evidence" value="ECO:0007669"/>
    <property type="project" value="InterPro"/>
</dbReference>
<sequence>MSTNPLKQLGTLGQSVWYDNIHRDMLTSGELARLVETDDLRGVTSNPTIFDKAISGGDTYDDAIAGALRDEPELSAGELFNHVAVADIRDAADVLRPVHDRTGGTDGMVSMEVSPALAHDTDGTVAEARRLWAWLDRPNVMVKVPATAAGVPAIETLINDGINVNVTLLFSLQRYAEVVDAYLAGLQQRARRGEPVAHVRSVASFFVSRVDTAVDPQLGGDNTALQGKAAIANAQCAYAHFESVFDGDRFADLRALGAQEQRLLWASTGTKNPDYSDIKYVEALIGDRTVNTLPPATYDAYKDHGAPRARIHDGIDEAPDTLAQLEAAGIDLRAVTDALEVDGVQAFLDSYNNLLRTLNDKAGTLAA</sequence>
<evidence type="ECO:0000256" key="7">
    <source>
        <dbReference type="ARBA" id="ARBA00022679"/>
    </source>
</evidence>
<dbReference type="InterPro" id="IPR013785">
    <property type="entry name" value="Aldolase_TIM"/>
</dbReference>
<dbReference type="HAMAP" id="MF_00493">
    <property type="entry name" value="Transaldolase_2"/>
    <property type="match status" value="1"/>
</dbReference>
<evidence type="ECO:0000256" key="9">
    <source>
        <dbReference type="ARBA" id="ARBA00023270"/>
    </source>
</evidence>
<dbReference type="PROSITE" id="PS00958">
    <property type="entry name" value="TRANSALDOLASE_2"/>
    <property type="match status" value="1"/>
</dbReference>
<keyword evidence="8 11" id="KW-0570">Pentose shunt</keyword>
<dbReference type="InterPro" id="IPR001585">
    <property type="entry name" value="TAL/FSA"/>
</dbReference>
<reference evidence="12 13" key="1">
    <citation type="submission" date="2016-10" db="EMBL/GenBank/DDBJ databases">
        <authorList>
            <person name="de Groot N.N."/>
        </authorList>
    </citation>
    <scope>NUCLEOTIDE SEQUENCE [LARGE SCALE GENOMIC DNA]</scope>
    <source>
        <strain evidence="12 13">CGMCC 1.6291</strain>
    </source>
</reference>
<evidence type="ECO:0000256" key="4">
    <source>
        <dbReference type="ARBA" id="ARBA00008426"/>
    </source>
</evidence>
<keyword evidence="9 11" id="KW-0704">Schiff base</keyword>
<dbReference type="Pfam" id="PF00923">
    <property type="entry name" value="TAL_FSA"/>
    <property type="match status" value="1"/>
</dbReference>
<feature type="active site" description="Schiff-base intermediate with substrate" evidence="11">
    <location>
        <position position="143"/>
    </location>
</feature>
<dbReference type="AlphaFoldDB" id="A0A1H8VCY8"/>
<dbReference type="PANTHER" id="PTHR10683:SF31">
    <property type="entry name" value="TRANSALDOLASE"/>
    <property type="match status" value="1"/>
</dbReference>
<dbReference type="Gene3D" id="3.20.20.70">
    <property type="entry name" value="Aldolase class I"/>
    <property type="match status" value="1"/>
</dbReference>
<dbReference type="NCBIfam" id="NF002881">
    <property type="entry name" value="PRK03343.1"/>
    <property type="match status" value="1"/>
</dbReference>
<organism evidence="12 13">
    <name type="scientific">Aquisalimonas asiatica</name>
    <dbReference type="NCBI Taxonomy" id="406100"/>
    <lineage>
        <taxon>Bacteria</taxon>
        <taxon>Pseudomonadati</taxon>
        <taxon>Pseudomonadota</taxon>
        <taxon>Gammaproteobacteria</taxon>
        <taxon>Chromatiales</taxon>
        <taxon>Ectothiorhodospiraceae</taxon>
        <taxon>Aquisalimonas</taxon>
    </lineage>
</organism>
<comment type="subcellular location">
    <subcellularLocation>
        <location evidence="2 11">Cytoplasm</location>
    </subcellularLocation>
</comment>
<dbReference type="OrthoDB" id="140919at2"/>
<keyword evidence="13" id="KW-1185">Reference proteome</keyword>
<name>A0A1H8VCY8_9GAMM</name>
<dbReference type="InterPro" id="IPR004732">
    <property type="entry name" value="Transaldolase_2"/>
</dbReference>
<evidence type="ECO:0000256" key="11">
    <source>
        <dbReference type="HAMAP-Rule" id="MF_00493"/>
    </source>
</evidence>
<evidence type="ECO:0000256" key="3">
    <source>
        <dbReference type="ARBA" id="ARBA00004857"/>
    </source>
</evidence>
<dbReference type="PIRSF" id="PIRSF036915">
    <property type="entry name" value="Trnald_Bac_Plnt"/>
    <property type="match status" value="1"/>
</dbReference>
<dbReference type="GO" id="GO:0004801">
    <property type="term" value="F:transaldolase activity"/>
    <property type="evidence" value="ECO:0007669"/>
    <property type="project" value="UniProtKB-UniRule"/>
</dbReference>
<dbReference type="RefSeq" id="WP_091645948.1">
    <property type="nucleotide sequence ID" value="NZ_FOEG01000011.1"/>
</dbReference>
<dbReference type="InterPro" id="IPR018225">
    <property type="entry name" value="Transaldolase_AS"/>
</dbReference>
<proteinExistence type="inferred from homology"/>
<dbReference type="CDD" id="cd00955">
    <property type="entry name" value="Transaldolase_like"/>
    <property type="match status" value="1"/>
</dbReference>
<keyword evidence="6 11" id="KW-0963">Cytoplasm</keyword>
<protein>
    <recommendedName>
        <fullName evidence="5 11">Transaldolase</fullName>
        <ecNumber evidence="5 11">2.2.1.2</ecNumber>
    </recommendedName>
</protein>
<dbReference type="GO" id="GO:0005737">
    <property type="term" value="C:cytoplasm"/>
    <property type="evidence" value="ECO:0007669"/>
    <property type="project" value="UniProtKB-SubCell"/>
</dbReference>
<evidence type="ECO:0000313" key="13">
    <source>
        <dbReference type="Proteomes" id="UP000199657"/>
    </source>
</evidence>
<dbReference type="GO" id="GO:0006098">
    <property type="term" value="P:pentose-phosphate shunt"/>
    <property type="evidence" value="ECO:0007669"/>
    <property type="project" value="UniProtKB-UniRule"/>
</dbReference>
<comment type="function">
    <text evidence="1 11">Transaldolase is important for the balance of metabolites in the pentose-phosphate pathway.</text>
</comment>
<keyword evidence="7 11" id="KW-0808">Transferase</keyword>
<comment type="catalytic activity">
    <reaction evidence="10 11">
        <text>D-sedoheptulose 7-phosphate + D-glyceraldehyde 3-phosphate = D-erythrose 4-phosphate + beta-D-fructose 6-phosphate</text>
        <dbReference type="Rhea" id="RHEA:17053"/>
        <dbReference type="ChEBI" id="CHEBI:16897"/>
        <dbReference type="ChEBI" id="CHEBI:57483"/>
        <dbReference type="ChEBI" id="CHEBI:57634"/>
        <dbReference type="ChEBI" id="CHEBI:59776"/>
        <dbReference type="EC" id="2.2.1.2"/>
    </reaction>
</comment>
<dbReference type="SUPFAM" id="SSF51569">
    <property type="entry name" value="Aldolase"/>
    <property type="match status" value="1"/>
</dbReference>
<evidence type="ECO:0000256" key="6">
    <source>
        <dbReference type="ARBA" id="ARBA00022490"/>
    </source>
</evidence>
<evidence type="ECO:0000256" key="2">
    <source>
        <dbReference type="ARBA" id="ARBA00004496"/>
    </source>
</evidence>
<evidence type="ECO:0000256" key="8">
    <source>
        <dbReference type="ARBA" id="ARBA00023126"/>
    </source>
</evidence>
<dbReference type="STRING" id="406100.SAMN04488052_11181"/>
<dbReference type="Proteomes" id="UP000199657">
    <property type="component" value="Unassembled WGS sequence"/>
</dbReference>
<dbReference type="PANTHER" id="PTHR10683">
    <property type="entry name" value="TRANSALDOLASE"/>
    <property type="match status" value="1"/>
</dbReference>
<gene>
    <name evidence="11" type="primary">tal</name>
    <name evidence="12" type="ORF">SAMN04488052_11181</name>
</gene>
<accession>A0A1H8VCY8</accession>
<evidence type="ECO:0000256" key="1">
    <source>
        <dbReference type="ARBA" id="ARBA00003518"/>
    </source>
</evidence>